<keyword evidence="3" id="KW-1185">Reference proteome</keyword>
<dbReference type="Gene3D" id="1.20.120.490">
    <property type="entry name" value="Hypothetical protein TM1646-like domain"/>
    <property type="match status" value="1"/>
</dbReference>
<dbReference type="AlphaFoldDB" id="A0A1M5W8Q0"/>
<gene>
    <name evidence="2" type="ORF">SAMN05421807_11552</name>
</gene>
<accession>A0A1M5W8Q0</accession>
<dbReference type="Pfam" id="PF03885">
    <property type="entry name" value="DUF327"/>
    <property type="match status" value="1"/>
</dbReference>
<reference evidence="3" key="1">
    <citation type="submission" date="2016-11" db="EMBL/GenBank/DDBJ databases">
        <authorList>
            <person name="Varghese N."/>
            <person name="Submissions S."/>
        </authorList>
    </citation>
    <scope>NUCLEOTIDE SEQUENCE [LARGE SCALE GENOMIC DNA]</scope>
    <source>
        <strain evidence="3">CGMCC 1.6496</strain>
    </source>
</reference>
<dbReference type="RefSeq" id="WP_073011578.1">
    <property type="nucleotide sequence ID" value="NZ_FQXD01000015.1"/>
</dbReference>
<dbReference type="InterPro" id="IPR005585">
    <property type="entry name" value="DUF327"/>
</dbReference>
<dbReference type="OrthoDB" id="1680946at2"/>
<dbReference type="SUPFAM" id="SSF158397">
    <property type="entry name" value="TM1646-like"/>
    <property type="match status" value="1"/>
</dbReference>
<dbReference type="InterPro" id="IPR024042">
    <property type="entry name" value="TM1646-like_dom_sf"/>
</dbReference>
<sequence>MKISQEVRTQPEMHIPQSNSEGNRGFQKLLQSQSTSINQQELQVIVKNISLQGERLARFRSFQDLAKFKRLVKGFLRETVGSGLRLQKSQSFSIHGNNRQLTIVKQIDDKLMQLTEDMMNQEKKSVDLLGLIGEIKGLLVNLYT</sequence>
<evidence type="ECO:0000313" key="3">
    <source>
        <dbReference type="Proteomes" id="UP000184079"/>
    </source>
</evidence>
<evidence type="ECO:0000256" key="1">
    <source>
        <dbReference type="SAM" id="MobiDB-lite"/>
    </source>
</evidence>
<proteinExistence type="predicted"/>
<dbReference type="Proteomes" id="UP000184079">
    <property type="component" value="Unassembled WGS sequence"/>
</dbReference>
<feature type="region of interest" description="Disordered" evidence="1">
    <location>
        <begin position="1"/>
        <end position="24"/>
    </location>
</feature>
<dbReference type="EMBL" id="FQXD01000015">
    <property type="protein sequence ID" value="SHH83902.1"/>
    <property type="molecule type" value="Genomic_DNA"/>
</dbReference>
<evidence type="ECO:0008006" key="4">
    <source>
        <dbReference type="Google" id="ProtNLM"/>
    </source>
</evidence>
<evidence type="ECO:0000313" key="2">
    <source>
        <dbReference type="EMBL" id="SHH83902.1"/>
    </source>
</evidence>
<organism evidence="2 3">
    <name type="scientific">Virgibacillus chiguensis</name>
    <dbReference type="NCBI Taxonomy" id="411959"/>
    <lineage>
        <taxon>Bacteria</taxon>
        <taxon>Bacillati</taxon>
        <taxon>Bacillota</taxon>
        <taxon>Bacilli</taxon>
        <taxon>Bacillales</taxon>
        <taxon>Bacillaceae</taxon>
        <taxon>Virgibacillus</taxon>
    </lineage>
</organism>
<protein>
    <recommendedName>
        <fullName evidence="4">DUF327 family protein</fullName>
    </recommendedName>
</protein>
<name>A0A1M5W8Q0_9BACI</name>